<proteinExistence type="predicted"/>
<dbReference type="AlphaFoldDB" id="A0A3M7QMP6"/>
<reference evidence="1 2" key="1">
    <citation type="journal article" date="2018" name="Sci. Rep.">
        <title>Genomic signatures of local adaptation to the degree of environmental predictability in rotifers.</title>
        <authorList>
            <person name="Franch-Gras L."/>
            <person name="Hahn C."/>
            <person name="Garcia-Roger E.M."/>
            <person name="Carmona M.J."/>
            <person name="Serra M."/>
            <person name="Gomez A."/>
        </authorList>
    </citation>
    <scope>NUCLEOTIDE SEQUENCE [LARGE SCALE GENOMIC DNA]</scope>
    <source>
        <strain evidence="1">HYR1</strain>
    </source>
</reference>
<protein>
    <submittedName>
        <fullName evidence="1">RNA-directed DNA polymerase from mobile element jockey-like</fullName>
    </submittedName>
</protein>
<dbReference type="SUPFAM" id="SSF56219">
    <property type="entry name" value="DNase I-like"/>
    <property type="match status" value="1"/>
</dbReference>
<organism evidence="1 2">
    <name type="scientific">Brachionus plicatilis</name>
    <name type="common">Marine rotifer</name>
    <name type="synonym">Brachionus muelleri</name>
    <dbReference type="NCBI Taxonomy" id="10195"/>
    <lineage>
        <taxon>Eukaryota</taxon>
        <taxon>Metazoa</taxon>
        <taxon>Spiralia</taxon>
        <taxon>Gnathifera</taxon>
        <taxon>Rotifera</taxon>
        <taxon>Eurotatoria</taxon>
        <taxon>Monogononta</taxon>
        <taxon>Pseudotrocha</taxon>
        <taxon>Ploima</taxon>
        <taxon>Brachionidae</taxon>
        <taxon>Brachionus</taxon>
    </lineage>
</organism>
<keyword evidence="1" id="KW-0695">RNA-directed DNA polymerase</keyword>
<dbReference type="InterPro" id="IPR036691">
    <property type="entry name" value="Endo/exonu/phosph_ase_sf"/>
</dbReference>
<gene>
    <name evidence="1" type="ORF">BpHYR1_029940</name>
</gene>
<keyword evidence="1" id="KW-0808">Transferase</keyword>
<dbReference type="EMBL" id="REGN01005746">
    <property type="protein sequence ID" value="RNA12218.1"/>
    <property type="molecule type" value="Genomic_DNA"/>
</dbReference>
<dbReference type="OrthoDB" id="415068at2759"/>
<name>A0A3M7QMP6_BRAPC</name>
<dbReference type="Proteomes" id="UP000276133">
    <property type="component" value="Unassembled WGS sequence"/>
</dbReference>
<evidence type="ECO:0000313" key="2">
    <source>
        <dbReference type="Proteomes" id="UP000276133"/>
    </source>
</evidence>
<evidence type="ECO:0000313" key="1">
    <source>
        <dbReference type="EMBL" id="RNA12218.1"/>
    </source>
</evidence>
<keyword evidence="1" id="KW-0548">Nucleotidyltransferase</keyword>
<dbReference type="GO" id="GO:0003964">
    <property type="term" value="F:RNA-directed DNA polymerase activity"/>
    <property type="evidence" value="ECO:0007669"/>
    <property type="project" value="UniProtKB-KW"/>
</dbReference>
<dbReference type="Gene3D" id="3.60.10.10">
    <property type="entry name" value="Endonuclease/exonuclease/phosphatase"/>
    <property type="match status" value="1"/>
</dbReference>
<comment type="caution">
    <text evidence="1">The sequence shown here is derived from an EMBL/GenBank/DDBJ whole genome shotgun (WGS) entry which is preliminary data.</text>
</comment>
<accession>A0A3M7QMP6</accession>
<keyword evidence="2" id="KW-1185">Reference proteome</keyword>
<sequence length="455" mass="52670">MNDNNPTYCRSNNVLDLTICSSNLVKYCTNFKVLKNNISDHRPIIASLSNIHLEHTISAVSKVDWQKFKTLLSSKNVEPSLISNRETLNQEVCDITNTINNALSDSKVLFSFTNKNKPIVTLPQHVLGLIKQKRKLRKIFQESQSQEHKKVLNAITNKLKKILRKVKSTKLKNEFIELAQFNQSSSKHWAVLNNLENENRSRVESITLTVENKSIKDKYRVSEIFADNLAGIFSNQDTPVFDNQPAPDNPVFSTFEYISTKEIYDSIKTIDKIIDFCKTWGFAINVSKTCYTTFTTAGQRQNYHKNYKLKLTVLDSEIPLDANPTFLGIKLDPKLSFKPHLQDLENKLTSKTSLLRRIKNFKWSNSLSINLVLYKSLIRSLFDYCFYFPLKTPIRTIHKILKLETIEERANNLFLRFLSNKSKQVLIAKEIEQFMLSEHPNLIRFSNPFDKLSFN</sequence>